<accession>A0A5B7F404</accession>
<keyword evidence="2" id="KW-1185">Reference proteome</keyword>
<name>A0A5B7F404_PORTR</name>
<proteinExistence type="predicted"/>
<reference evidence="1 2" key="1">
    <citation type="submission" date="2019-05" db="EMBL/GenBank/DDBJ databases">
        <title>Another draft genome of Portunus trituberculatus and its Hox gene families provides insights of decapod evolution.</title>
        <authorList>
            <person name="Jeong J.-H."/>
            <person name="Song I."/>
            <person name="Kim S."/>
            <person name="Choi T."/>
            <person name="Kim D."/>
            <person name="Ryu S."/>
            <person name="Kim W."/>
        </authorList>
    </citation>
    <scope>NUCLEOTIDE SEQUENCE [LARGE SCALE GENOMIC DNA]</scope>
    <source>
        <tissue evidence="1">Muscle</tissue>
    </source>
</reference>
<comment type="caution">
    <text evidence="1">The sequence shown here is derived from an EMBL/GenBank/DDBJ whole genome shotgun (WGS) entry which is preliminary data.</text>
</comment>
<protein>
    <submittedName>
        <fullName evidence="1">Uncharacterized protein</fullName>
    </submittedName>
</protein>
<organism evidence="1 2">
    <name type="scientific">Portunus trituberculatus</name>
    <name type="common">Swimming crab</name>
    <name type="synonym">Neptunus trituberculatus</name>
    <dbReference type="NCBI Taxonomy" id="210409"/>
    <lineage>
        <taxon>Eukaryota</taxon>
        <taxon>Metazoa</taxon>
        <taxon>Ecdysozoa</taxon>
        <taxon>Arthropoda</taxon>
        <taxon>Crustacea</taxon>
        <taxon>Multicrustacea</taxon>
        <taxon>Malacostraca</taxon>
        <taxon>Eumalacostraca</taxon>
        <taxon>Eucarida</taxon>
        <taxon>Decapoda</taxon>
        <taxon>Pleocyemata</taxon>
        <taxon>Brachyura</taxon>
        <taxon>Eubrachyura</taxon>
        <taxon>Portunoidea</taxon>
        <taxon>Portunidae</taxon>
        <taxon>Portuninae</taxon>
        <taxon>Portunus</taxon>
    </lineage>
</organism>
<dbReference type="AlphaFoldDB" id="A0A5B7F404"/>
<dbReference type="Proteomes" id="UP000324222">
    <property type="component" value="Unassembled WGS sequence"/>
</dbReference>
<gene>
    <name evidence="1" type="ORF">E2C01_033362</name>
</gene>
<evidence type="ECO:0000313" key="1">
    <source>
        <dbReference type="EMBL" id="MPC39813.1"/>
    </source>
</evidence>
<sequence length="143" mass="15973">MWATTDGCRKKRRELDLLDEDKQNCCQTTHVEAEKIRKEWLVDGTPSALSLPSLDAKDTTERLGNDGKGGRGALVFGGRGRKLTQQPGVKDLSLCDERITEMILSGMKAHILTLFLNLNLLNLGITQPVVVLHMIERLFTKDI</sequence>
<evidence type="ECO:0000313" key="2">
    <source>
        <dbReference type="Proteomes" id="UP000324222"/>
    </source>
</evidence>
<dbReference type="EMBL" id="VSRR010004486">
    <property type="protein sequence ID" value="MPC39813.1"/>
    <property type="molecule type" value="Genomic_DNA"/>
</dbReference>